<dbReference type="Gene3D" id="3.90.1150.10">
    <property type="entry name" value="Aspartate Aminotransferase, domain 1"/>
    <property type="match status" value="1"/>
</dbReference>
<evidence type="ECO:0000256" key="6">
    <source>
        <dbReference type="ARBA" id="ARBA00047517"/>
    </source>
</evidence>
<gene>
    <name evidence="9" type="ORF">J2X16_002438</name>
</gene>
<dbReference type="InterPro" id="IPR015424">
    <property type="entry name" value="PyrdxlP-dep_Trfase"/>
</dbReference>
<dbReference type="EC" id="4.4.1.13" evidence="9"/>
<evidence type="ECO:0000256" key="5">
    <source>
        <dbReference type="ARBA" id="ARBA00046315"/>
    </source>
</evidence>
<dbReference type="GO" id="GO:0047804">
    <property type="term" value="F:cysteine-S-conjugate beta-lyase activity"/>
    <property type="evidence" value="ECO:0007669"/>
    <property type="project" value="UniProtKB-EC"/>
</dbReference>
<keyword evidence="4 9" id="KW-0456">Lyase</keyword>
<comment type="cofactor">
    <cofactor evidence="1 8">
        <name>pyridoxal 5'-phosphate</name>
        <dbReference type="ChEBI" id="CHEBI:597326"/>
    </cofactor>
</comment>
<dbReference type="Pfam" id="PF01053">
    <property type="entry name" value="Cys_Met_Meta_PP"/>
    <property type="match status" value="1"/>
</dbReference>
<dbReference type="PANTHER" id="PTHR43500:SF1">
    <property type="entry name" value="CYSTATHIONINE BETA-LYASE-RELATED"/>
    <property type="match status" value="1"/>
</dbReference>
<evidence type="ECO:0000256" key="7">
    <source>
        <dbReference type="ARBA" id="ARBA00047625"/>
    </source>
</evidence>
<accession>A0ABU1ZAN9</accession>
<evidence type="ECO:0000256" key="4">
    <source>
        <dbReference type="ARBA" id="ARBA00023239"/>
    </source>
</evidence>
<dbReference type="Gene3D" id="3.40.640.10">
    <property type="entry name" value="Type I PLP-dependent aspartate aminotransferase-like (Major domain)"/>
    <property type="match status" value="1"/>
</dbReference>
<comment type="pathway">
    <text evidence="5">Amino-acid biosynthesis; L-methionine biosynthesis via de novo pathway; L-homocysteine from L-cystathionine: step 1/1.</text>
</comment>
<keyword evidence="3 8" id="KW-0663">Pyridoxal phosphate</keyword>
<reference evidence="9 10" key="1">
    <citation type="submission" date="2023-07" db="EMBL/GenBank/DDBJ databases">
        <title>Sorghum-associated microbial communities from plants grown in Nebraska, USA.</title>
        <authorList>
            <person name="Schachtman D."/>
        </authorList>
    </citation>
    <scope>NUCLEOTIDE SEQUENCE [LARGE SCALE GENOMIC DNA]</scope>
    <source>
        <strain evidence="9 10">BE310</strain>
    </source>
</reference>
<evidence type="ECO:0000256" key="3">
    <source>
        <dbReference type="ARBA" id="ARBA00022898"/>
    </source>
</evidence>
<dbReference type="PANTHER" id="PTHR43500">
    <property type="entry name" value="CYSTATHIONINE BETA-LYASE-RELATED"/>
    <property type="match status" value="1"/>
</dbReference>
<dbReference type="SUPFAM" id="SSF53383">
    <property type="entry name" value="PLP-dependent transferases"/>
    <property type="match status" value="1"/>
</dbReference>
<dbReference type="RefSeq" id="WP_310344891.1">
    <property type="nucleotide sequence ID" value="NZ_JAVDXQ010000003.1"/>
</dbReference>
<comment type="caution">
    <text evidence="9">The sequence shown here is derived from an EMBL/GenBank/DDBJ whole genome shotgun (WGS) entry which is preliminary data.</text>
</comment>
<evidence type="ECO:0000313" key="9">
    <source>
        <dbReference type="EMBL" id="MDR7297091.1"/>
    </source>
</evidence>
<comment type="catalytic activity">
    <reaction evidence="6">
        <text>L,L-cystathionine + H2O = L-homocysteine + pyruvate + NH4(+)</text>
        <dbReference type="Rhea" id="RHEA:13965"/>
        <dbReference type="ChEBI" id="CHEBI:15361"/>
        <dbReference type="ChEBI" id="CHEBI:15377"/>
        <dbReference type="ChEBI" id="CHEBI:28938"/>
        <dbReference type="ChEBI" id="CHEBI:58161"/>
        <dbReference type="ChEBI" id="CHEBI:58199"/>
    </reaction>
</comment>
<comment type="similarity">
    <text evidence="2 8">Belongs to the trans-sulfuration enzymes family.</text>
</comment>
<evidence type="ECO:0000256" key="2">
    <source>
        <dbReference type="ARBA" id="ARBA00009077"/>
    </source>
</evidence>
<dbReference type="PIRSF" id="PIRSF001434">
    <property type="entry name" value="CGS"/>
    <property type="match status" value="1"/>
</dbReference>
<dbReference type="InterPro" id="IPR006233">
    <property type="entry name" value="Cys_b_lyase_bac"/>
</dbReference>
<dbReference type="PROSITE" id="PS00868">
    <property type="entry name" value="CYS_MET_METAB_PP"/>
    <property type="match status" value="1"/>
</dbReference>
<evidence type="ECO:0000256" key="8">
    <source>
        <dbReference type="RuleBase" id="RU362118"/>
    </source>
</evidence>
<evidence type="ECO:0000256" key="1">
    <source>
        <dbReference type="ARBA" id="ARBA00001933"/>
    </source>
</evidence>
<comment type="catalytic activity">
    <reaction evidence="7">
        <text>an S-substituted L-cysteine + H2O = a thiol + pyruvate + NH4(+)</text>
        <dbReference type="Rhea" id="RHEA:18121"/>
        <dbReference type="ChEBI" id="CHEBI:15361"/>
        <dbReference type="ChEBI" id="CHEBI:15377"/>
        <dbReference type="ChEBI" id="CHEBI:28938"/>
        <dbReference type="ChEBI" id="CHEBI:29256"/>
        <dbReference type="ChEBI" id="CHEBI:58717"/>
        <dbReference type="EC" id="4.4.1.13"/>
    </reaction>
</comment>
<name>A0ABU1ZAN9_9BURK</name>
<dbReference type="EMBL" id="JAVDXQ010000003">
    <property type="protein sequence ID" value="MDR7297091.1"/>
    <property type="molecule type" value="Genomic_DNA"/>
</dbReference>
<dbReference type="InterPro" id="IPR015421">
    <property type="entry name" value="PyrdxlP-dep_Trfase_major"/>
</dbReference>
<evidence type="ECO:0000313" key="10">
    <source>
        <dbReference type="Proteomes" id="UP001180536"/>
    </source>
</evidence>
<proteinExistence type="inferred from homology"/>
<keyword evidence="10" id="KW-1185">Reference proteome</keyword>
<dbReference type="InterPro" id="IPR054542">
    <property type="entry name" value="Cys_met_metab_PP"/>
</dbReference>
<dbReference type="InterPro" id="IPR015422">
    <property type="entry name" value="PyrdxlP-dep_Trfase_small"/>
</dbReference>
<dbReference type="InterPro" id="IPR000277">
    <property type="entry name" value="Cys/Met-Metab_PyrdxlP-dep_enz"/>
</dbReference>
<dbReference type="Proteomes" id="UP001180536">
    <property type="component" value="Unassembled WGS sequence"/>
</dbReference>
<protein>
    <submittedName>
        <fullName evidence="9">Cystathionine beta-lyase</fullName>
        <ecNumber evidence="9">4.4.1.13</ecNumber>
    </submittedName>
</protein>
<organism evidence="9 10">
    <name type="scientific">Pelomonas aquatica</name>
    <dbReference type="NCBI Taxonomy" id="431058"/>
    <lineage>
        <taxon>Bacteria</taxon>
        <taxon>Pseudomonadati</taxon>
        <taxon>Pseudomonadota</taxon>
        <taxon>Betaproteobacteria</taxon>
        <taxon>Burkholderiales</taxon>
        <taxon>Sphaerotilaceae</taxon>
        <taxon>Roseateles</taxon>
    </lineage>
</organism>
<sequence>MHPHTQLIHLGRETATAAHAVSPPLVRTSTTVFATYGAYKQAQRNQVFDAPRYGRSGTSTTFELQRAMAALAGTESCIATSCGLSAITAVLAAHAGPGRHILLSSGVYGPTRVFCDKELAPTGTQVEFFPHGADIAPLIRDHTSLVFIETPASLTMEMLDVRAVCAAAHARGVPVACDSTWGTPLFFDAHRLGIDLSLHAATKFINGHSDLMLGLVTGSADALAALRAHCDRSGTHAAPDACWLALRGLRTLAVRLERHQASALVVANWLARHPAVRRVLFPALPSDPGHALWHSQFTGAAGPFTIELAPCTEEAFTRFIDGLSLFSLGTSWGGFESLVMPAVPHHLRALAAPADAPRLVRLHVGLEDPQDLCNDLAAAMGGL</sequence>